<name>A0ABW4RV44_9ACTN</name>
<dbReference type="Proteomes" id="UP001597326">
    <property type="component" value="Unassembled WGS sequence"/>
</dbReference>
<accession>A0ABW4RV44</accession>
<keyword evidence="4 6" id="KW-1133">Transmembrane helix</keyword>
<comment type="subcellular location">
    <subcellularLocation>
        <location evidence="1">Membrane</location>
        <topology evidence="1">Multi-pass membrane protein</topology>
    </subcellularLocation>
</comment>
<feature type="transmembrane region" description="Helical" evidence="6">
    <location>
        <begin position="187"/>
        <end position="205"/>
    </location>
</feature>
<feature type="transmembrane region" description="Helical" evidence="6">
    <location>
        <begin position="89"/>
        <end position="109"/>
    </location>
</feature>
<evidence type="ECO:0000256" key="6">
    <source>
        <dbReference type="SAM" id="Phobius"/>
    </source>
</evidence>
<proteinExistence type="predicted"/>
<evidence type="ECO:0000256" key="4">
    <source>
        <dbReference type="ARBA" id="ARBA00022989"/>
    </source>
</evidence>
<sequence length="527" mass="58344">MTTKTSGATAPAVQPFGPREMLRWVWTQLTSMRTALALLFLLALGAIPGSLIPQRSQSAIKVRNFQTDHPELNRFYEPLGMYDVYTSPWFSAIYLLLFASLIGCIIPRIRVYARALRSEPPRMPSRLDRLPEHRLLAVAPGTAQAVALDRAETWLRSHRFRTARRTDANGVEGLSAERGYLREFGNLLFHLSLVFVLLGVAWNNLLGFKGSTIMVEGQGFSNVITQYDEYRAGAWVDTDELNPFTLKLDKFIVKFETGQVQRGAARDFQAQMSVDADGETSKRTVRVNHPIGIDGDKVHLIGHGYAAHVTVRDGNGDVAWQGPVVFLPQDGNFTSSGVVKVPDARPDRLAFQGIFLPTAPEKGMMGHSLFPDAYNPSLFLNAWWGGPRNETGRPENIYALDTAGMTQFKNGDDILRFVLKPGEGYDLPQDKGSIEFDGWSRWTKVQISRAPGLPLTFGSIAAAVLGLCLSLFVRPRRLWLRTRQAEDGTLMVEVAGLDRADARTGLGEQVEELGGVAAGTPRQEDDE</sequence>
<dbReference type="InterPro" id="IPR023494">
    <property type="entry name" value="Cyt_c_bgen_Ccs1/CcsB/ResB"/>
</dbReference>
<evidence type="ECO:0000313" key="9">
    <source>
        <dbReference type="Proteomes" id="UP001597326"/>
    </source>
</evidence>
<keyword evidence="5 6" id="KW-0472">Membrane</keyword>
<feature type="domain" description="ResB-like" evidence="7">
    <location>
        <begin position="32"/>
        <end position="503"/>
    </location>
</feature>
<evidence type="ECO:0000259" key="7">
    <source>
        <dbReference type="Pfam" id="PF05140"/>
    </source>
</evidence>
<feature type="transmembrane region" description="Helical" evidence="6">
    <location>
        <begin position="453"/>
        <end position="473"/>
    </location>
</feature>
<protein>
    <submittedName>
        <fullName evidence="8">Cytochrome c biogenesis protein ResB</fullName>
    </submittedName>
</protein>
<gene>
    <name evidence="8" type="ORF">ACFSCS_08130</name>
</gene>
<dbReference type="RefSeq" id="WP_386751390.1">
    <property type="nucleotide sequence ID" value="NZ_BAAAIX010000013.1"/>
</dbReference>
<evidence type="ECO:0000256" key="1">
    <source>
        <dbReference type="ARBA" id="ARBA00004141"/>
    </source>
</evidence>
<evidence type="ECO:0000256" key="5">
    <source>
        <dbReference type="ARBA" id="ARBA00023136"/>
    </source>
</evidence>
<comment type="caution">
    <text evidence="8">The sequence shown here is derived from an EMBL/GenBank/DDBJ whole genome shotgun (WGS) entry which is preliminary data.</text>
</comment>
<dbReference type="InterPro" id="IPR007816">
    <property type="entry name" value="ResB-like_domain"/>
</dbReference>
<evidence type="ECO:0000313" key="8">
    <source>
        <dbReference type="EMBL" id="MFD1890151.1"/>
    </source>
</evidence>
<organism evidence="8 9">
    <name type="scientific">Luteococcus peritonei</name>
    <dbReference type="NCBI Taxonomy" id="88874"/>
    <lineage>
        <taxon>Bacteria</taxon>
        <taxon>Bacillati</taxon>
        <taxon>Actinomycetota</taxon>
        <taxon>Actinomycetes</taxon>
        <taxon>Propionibacteriales</taxon>
        <taxon>Propionibacteriaceae</taxon>
        <taxon>Luteococcus</taxon>
    </lineage>
</organism>
<evidence type="ECO:0000256" key="2">
    <source>
        <dbReference type="ARBA" id="ARBA00022692"/>
    </source>
</evidence>
<dbReference type="PANTHER" id="PTHR31566">
    <property type="entry name" value="CYTOCHROME C BIOGENESIS PROTEIN CCS1, CHLOROPLASTIC"/>
    <property type="match status" value="1"/>
</dbReference>
<dbReference type="EMBL" id="JBHUFZ010000016">
    <property type="protein sequence ID" value="MFD1890151.1"/>
    <property type="molecule type" value="Genomic_DNA"/>
</dbReference>
<evidence type="ECO:0000256" key="3">
    <source>
        <dbReference type="ARBA" id="ARBA00022748"/>
    </source>
</evidence>
<keyword evidence="3" id="KW-0201">Cytochrome c-type biogenesis</keyword>
<dbReference type="PANTHER" id="PTHR31566:SF0">
    <property type="entry name" value="CYTOCHROME C BIOGENESIS PROTEIN CCS1, CHLOROPLASTIC"/>
    <property type="match status" value="1"/>
</dbReference>
<reference evidence="9" key="1">
    <citation type="journal article" date="2019" name="Int. J. Syst. Evol. Microbiol.">
        <title>The Global Catalogue of Microorganisms (GCM) 10K type strain sequencing project: providing services to taxonomists for standard genome sequencing and annotation.</title>
        <authorList>
            <consortium name="The Broad Institute Genomics Platform"/>
            <consortium name="The Broad Institute Genome Sequencing Center for Infectious Disease"/>
            <person name="Wu L."/>
            <person name="Ma J."/>
        </authorList>
    </citation>
    <scope>NUCLEOTIDE SEQUENCE [LARGE SCALE GENOMIC DNA]</scope>
    <source>
        <strain evidence="9">CAIM 431</strain>
    </source>
</reference>
<dbReference type="Pfam" id="PF05140">
    <property type="entry name" value="ResB"/>
    <property type="match status" value="1"/>
</dbReference>
<keyword evidence="9" id="KW-1185">Reference proteome</keyword>
<keyword evidence="2 6" id="KW-0812">Transmembrane</keyword>